<feature type="signal peptide" evidence="1">
    <location>
        <begin position="1"/>
        <end position="23"/>
    </location>
</feature>
<dbReference type="EMBL" id="CP010705">
    <property type="protein sequence ID" value="AUQ93795.1"/>
    <property type="molecule type" value="Genomic_DNA"/>
</dbReference>
<evidence type="ECO:0000313" key="3">
    <source>
        <dbReference type="Proteomes" id="UP000236536"/>
    </source>
</evidence>
<protein>
    <submittedName>
        <fullName evidence="2">Outer membrane autotransporter</fullName>
    </submittedName>
</protein>
<proteinExistence type="predicted"/>
<gene>
    <name evidence="2" type="ORF">PhaeoP66_00991</name>
</gene>
<organism evidence="2 3">
    <name type="scientific">Phaeobacter inhibens</name>
    <dbReference type="NCBI Taxonomy" id="221822"/>
    <lineage>
        <taxon>Bacteria</taxon>
        <taxon>Pseudomonadati</taxon>
        <taxon>Pseudomonadota</taxon>
        <taxon>Alphaproteobacteria</taxon>
        <taxon>Rhodobacterales</taxon>
        <taxon>Roseobacteraceae</taxon>
        <taxon>Phaeobacter</taxon>
    </lineage>
</organism>
<reference evidence="2 3" key="2">
    <citation type="journal article" date="2017" name="Int. J. Syst. Evol. Microbiol.">
        <title>Adaptation of Surface-Associated Bacteria to the Open Ocean: A Genomically Distinct Subpopulation of Phaeobacter gallaeciensis Colonizes Pacific Mesozooplankton.</title>
        <authorList>
            <person name="Freese H.M."/>
            <person name="Methner A."/>
            <person name="Overmann J."/>
        </authorList>
    </citation>
    <scope>NUCLEOTIDE SEQUENCE [LARGE SCALE GENOMIC DNA]</scope>
    <source>
        <strain evidence="2 3">P66</strain>
    </source>
</reference>
<reference evidence="2 3" key="1">
    <citation type="journal article" date="2017" name="Genome Biol. Evol.">
        <title>Trajectories and Drivers of Genome Evolution in Surface-Associated Marine Phaeobacter.</title>
        <authorList>
            <person name="Freese H.M."/>
            <person name="Sikorski J."/>
            <person name="Bunk B."/>
            <person name="Scheuner C."/>
            <person name="Meier-Kolthoff J.P."/>
            <person name="Sproer C."/>
            <person name="Gram L."/>
            <person name="Overmann J."/>
        </authorList>
    </citation>
    <scope>NUCLEOTIDE SEQUENCE [LARGE SCALE GENOMIC DNA]</scope>
    <source>
        <strain evidence="2 3">P66</strain>
    </source>
</reference>
<dbReference type="RefSeq" id="WP_102873868.1">
    <property type="nucleotide sequence ID" value="NZ_CP010599.1"/>
</dbReference>
<evidence type="ECO:0000313" key="2">
    <source>
        <dbReference type="EMBL" id="AUQ93795.1"/>
    </source>
</evidence>
<name>A0ABM6RBV4_9RHOB</name>
<keyword evidence="1" id="KW-0732">Signal</keyword>
<accession>A0ABM6RBV4</accession>
<dbReference type="Proteomes" id="UP000236536">
    <property type="component" value="Chromosome"/>
</dbReference>
<evidence type="ECO:0000256" key="1">
    <source>
        <dbReference type="SAM" id="SignalP"/>
    </source>
</evidence>
<sequence>MQKTLITTATVFTLVMSAGASMAGPLNGHSFGGKAHDVRSTVSQALNSAGQMAHTLQITKGSTDLAVGEQPTTLSSTPAEDYVWHAIEDQFDSSGLVWFDLQMVNYPYPANFFKNLPVSPRFDEIVNH</sequence>
<feature type="chain" id="PRO_5046726828" evidence="1">
    <location>
        <begin position="24"/>
        <end position="128"/>
    </location>
</feature>
<keyword evidence="3" id="KW-1185">Reference proteome</keyword>